<evidence type="ECO:0000256" key="3">
    <source>
        <dbReference type="ARBA" id="ARBA00022475"/>
    </source>
</evidence>
<evidence type="ECO:0000256" key="2">
    <source>
        <dbReference type="ARBA" id="ARBA00022448"/>
    </source>
</evidence>
<comment type="caution">
    <text evidence="14">The sequence shown here is derived from an EMBL/GenBank/DDBJ whole genome shotgun (WGS) entry which is preliminary data.</text>
</comment>
<keyword evidence="6" id="KW-0598">Phosphotransferase system</keyword>
<keyword evidence="2" id="KW-0813">Transport</keyword>
<dbReference type="NCBIfam" id="TIGR00830">
    <property type="entry name" value="PTBA"/>
    <property type="match status" value="1"/>
</dbReference>
<evidence type="ECO:0000259" key="12">
    <source>
        <dbReference type="PROSITE" id="PS51093"/>
    </source>
</evidence>
<accession>A0ABU7MLQ4</accession>
<dbReference type="PROSITE" id="PS51098">
    <property type="entry name" value="PTS_EIIB_TYPE_1"/>
    <property type="match status" value="1"/>
</dbReference>
<dbReference type="PANTHER" id="PTHR45008">
    <property type="entry name" value="PTS SYSTEM GLUCOSE-SPECIFIC EIIA COMPONENT"/>
    <property type="match status" value="1"/>
</dbReference>
<name>A0ABU7MLQ4_9BACT</name>
<dbReference type="InterPro" id="IPR001127">
    <property type="entry name" value="PTS_EIIA_1_perm"/>
</dbReference>
<dbReference type="Gene3D" id="2.70.70.10">
    <property type="entry name" value="Glucose Permease (Domain IIA)"/>
    <property type="match status" value="1"/>
</dbReference>
<evidence type="ECO:0000256" key="9">
    <source>
        <dbReference type="ARBA" id="ARBA00022989"/>
    </source>
</evidence>
<keyword evidence="15" id="KW-1185">Reference proteome</keyword>
<keyword evidence="8" id="KW-0418">Kinase</keyword>
<dbReference type="InterPro" id="IPR011055">
    <property type="entry name" value="Dup_hybrid_motif"/>
</dbReference>
<evidence type="ECO:0000256" key="7">
    <source>
        <dbReference type="ARBA" id="ARBA00022692"/>
    </source>
</evidence>
<dbReference type="PROSITE" id="PS51093">
    <property type="entry name" value="PTS_EIIA_TYPE_1"/>
    <property type="match status" value="1"/>
</dbReference>
<keyword evidence="4" id="KW-0762">Sugar transport</keyword>
<evidence type="ECO:0000256" key="10">
    <source>
        <dbReference type="ARBA" id="ARBA00023136"/>
    </source>
</evidence>
<dbReference type="Proteomes" id="UP001344817">
    <property type="component" value="Unassembled WGS sequence"/>
</dbReference>
<dbReference type="SUPFAM" id="SSF55604">
    <property type="entry name" value="Glucose permease domain IIB"/>
    <property type="match status" value="1"/>
</dbReference>
<keyword evidence="3" id="KW-1003">Cell membrane</keyword>
<dbReference type="Pfam" id="PF00367">
    <property type="entry name" value="PTS_EIIB"/>
    <property type="match status" value="1"/>
</dbReference>
<keyword evidence="9" id="KW-1133">Transmembrane helix</keyword>
<protein>
    <submittedName>
        <fullName evidence="14">Glucose PTS transporter subunit IIA</fullName>
    </submittedName>
</protein>
<evidence type="ECO:0000256" key="6">
    <source>
        <dbReference type="ARBA" id="ARBA00022683"/>
    </source>
</evidence>
<dbReference type="EMBL" id="JAZDWZ010000007">
    <property type="protein sequence ID" value="MEE3928465.1"/>
    <property type="molecule type" value="Genomic_DNA"/>
</dbReference>
<evidence type="ECO:0000313" key="15">
    <source>
        <dbReference type="Proteomes" id="UP001344817"/>
    </source>
</evidence>
<keyword evidence="5" id="KW-0808">Transferase</keyword>
<evidence type="ECO:0000313" key="14">
    <source>
        <dbReference type="EMBL" id="MEE3928465.1"/>
    </source>
</evidence>
<feature type="domain" description="PTS EIIB type-1" evidence="13">
    <location>
        <begin position="18"/>
        <end position="100"/>
    </location>
</feature>
<dbReference type="Gene3D" id="3.30.1360.60">
    <property type="entry name" value="Glucose permease domain IIB"/>
    <property type="match status" value="1"/>
</dbReference>
<organism evidence="14 15">
    <name type="scientific">Mycoplasmopsis ciconiae</name>
    <dbReference type="NCBI Taxonomy" id="561067"/>
    <lineage>
        <taxon>Bacteria</taxon>
        <taxon>Bacillati</taxon>
        <taxon>Mycoplasmatota</taxon>
        <taxon>Mycoplasmoidales</taxon>
        <taxon>Metamycoplasmataceae</taxon>
        <taxon>Mycoplasmopsis</taxon>
    </lineage>
</organism>
<dbReference type="SUPFAM" id="SSF51261">
    <property type="entry name" value="Duplicated hybrid motif"/>
    <property type="match status" value="1"/>
</dbReference>
<keyword evidence="7" id="KW-0812">Transmembrane</keyword>
<evidence type="ECO:0000256" key="4">
    <source>
        <dbReference type="ARBA" id="ARBA00022597"/>
    </source>
</evidence>
<proteinExistence type="predicted"/>
<comment type="subcellular location">
    <subcellularLocation>
        <location evidence="1">Cytoplasm</location>
    </subcellularLocation>
</comment>
<gene>
    <name evidence="14" type="ORF">V2E24_02660</name>
</gene>
<dbReference type="InterPro" id="IPR001996">
    <property type="entry name" value="PTS_IIB_1"/>
</dbReference>
<evidence type="ECO:0000256" key="11">
    <source>
        <dbReference type="PROSITE-ProRule" id="PRU00421"/>
    </source>
</evidence>
<dbReference type="InterPro" id="IPR018113">
    <property type="entry name" value="PTrfase_EIIB_Cys"/>
</dbReference>
<dbReference type="PANTHER" id="PTHR45008:SF1">
    <property type="entry name" value="PTS SYSTEM GLUCOSE-SPECIFIC EIIA COMPONENT"/>
    <property type="match status" value="1"/>
</dbReference>
<dbReference type="RefSeq" id="WP_330500877.1">
    <property type="nucleotide sequence ID" value="NZ_JAZDWZ010000007.1"/>
</dbReference>
<feature type="domain" description="PTS EIIA type-1" evidence="12">
    <location>
        <begin position="150"/>
        <end position="257"/>
    </location>
</feature>
<dbReference type="InterPro" id="IPR050890">
    <property type="entry name" value="PTS_EIIA_component"/>
</dbReference>
<dbReference type="InterPro" id="IPR036878">
    <property type="entry name" value="Glu_permease_IIB"/>
</dbReference>
<sequence length="283" mass="31676">MFKKIFDKLLHRNKIEVDQYIREVVKALGGINNIYGFNNGATRLRYDVVDSSLVDKTELKNLGASEVLILGKSYVEVKFGENSEAINLKIREAAPELKKEYSKTIKTKQGNLAPKEVILKASQEFQEQVNEVEIFAPCSGKVLDLASLNDGVFSEKMLGEGFVVDISNYDTVIVNSPIDAKVSMIWPSKHAYGLKDKNGLEILIHIGINTTKMNGLGFESYVTLNQSIKKNQPLAKVDVKKIKESGYNPNVIVVLTNDSKFKKFENIPSEAVFEEKLTIAKRN</sequence>
<dbReference type="Pfam" id="PF00358">
    <property type="entry name" value="PTS_EIIA_1"/>
    <property type="match status" value="1"/>
</dbReference>
<evidence type="ECO:0000256" key="1">
    <source>
        <dbReference type="ARBA" id="ARBA00004496"/>
    </source>
</evidence>
<reference evidence="14" key="1">
    <citation type="submission" date="2024-01" db="EMBL/GenBank/DDBJ databases">
        <title>Genome sequence of Mycoplasma ciconiae type strain DSM 25251.</title>
        <authorList>
            <person name="Spergser J."/>
        </authorList>
    </citation>
    <scope>NUCLEOTIDE SEQUENCE [LARGE SCALE GENOMIC DNA]</scope>
    <source>
        <strain evidence="14">DSM 25251</strain>
    </source>
</reference>
<keyword evidence="10" id="KW-0472">Membrane</keyword>
<evidence type="ECO:0000256" key="5">
    <source>
        <dbReference type="ARBA" id="ARBA00022679"/>
    </source>
</evidence>
<evidence type="ECO:0000256" key="8">
    <source>
        <dbReference type="ARBA" id="ARBA00022777"/>
    </source>
</evidence>
<evidence type="ECO:0000259" key="13">
    <source>
        <dbReference type="PROSITE" id="PS51098"/>
    </source>
</evidence>
<comment type="caution">
    <text evidence="11">Lacks conserved residue(s) required for the propagation of feature annotation.</text>
</comment>